<dbReference type="Pfam" id="PF07073">
    <property type="entry name" value="ROF"/>
    <property type="match status" value="1"/>
</dbReference>
<gene>
    <name evidence="1" type="ORF">ABHF33_09640</name>
</gene>
<dbReference type="KEGG" id="cmav:ABHF33_09640"/>
<dbReference type="InterPro" id="IPR009778">
    <property type="entry name" value="ROF"/>
</dbReference>
<organism evidence="1">
    <name type="scientific">Chitinibacter mangrovi</name>
    <dbReference type="NCBI Taxonomy" id="3153927"/>
    <lineage>
        <taxon>Bacteria</taxon>
        <taxon>Pseudomonadati</taxon>
        <taxon>Pseudomonadota</taxon>
        <taxon>Betaproteobacteria</taxon>
        <taxon>Neisseriales</taxon>
        <taxon>Chitinibacteraceae</taxon>
        <taxon>Chitinibacter</taxon>
    </lineage>
</organism>
<evidence type="ECO:0000313" key="1">
    <source>
        <dbReference type="EMBL" id="XBL99334.1"/>
    </source>
</evidence>
<sequence>MNSNYVPIACDIYDYLEIAAMHREPLRIVLHNGAVFEAQACNVLVREHIEYFEVNCAGVQRQIRLDEIKTIESIASPPHFARISISPQPE</sequence>
<proteinExistence type="predicted"/>
<dbReference type="Gene3D" id="2.30.30.400">
    <property type="entry name" value="Rof-like"/>
    <property type="match status" value="1"/>
</dbReference>
<protein>
    <submittedName>
        <fullName evidence="1">Rho-binding antiterminator</fullName>
    </submittedName>
</protein>
<dbReference type="EMBL" id="CP157355">
    <property type="protein sequence ID" value="XBL99334.1"/>
    <property type="molecule type" value="Genomic_DNA"/>
</dbReference>
<dbReference type="AlphaFoldDB" id="A0AAU7F5P5"/>
<name>A0AAU7F5P5_9NEIS</name>
<dbReference type="RefSeq" id="WP_348943764.1">
    <property type="nucleotide sequence ID" value="NZ_CP157355.1"/>
</dbReference>
<dbReference type="SUPFAM" id="SSF101744">
    <property type="entry name" value="Rof/RNase P subunit-like"/>
    <property type="match status" value="1"/>
</dbReference>
<dbReference type="InterPro" id="IPR023534">
    <property type="entry name" value="Rof/RNase_P-like"/>
</dbReference>
<dbReference type="InterPro" id="IPR038626">
    <property type="entry name" value="Rof-like_sf"/>
</dbReference>
<accession>A0AAU7F5P5</accession>
<reference evidence="1" key="1">
    <citation type="submission" date="2024-05" db="EMBL/GenBank/DDBJ databases">
        <authorList>
            <person name="Yang L."/>
            <person name="Pan L."/>
        </authorList>
    </citation>
    <scope>NUCLEOTIDE SEQUENCE</scope>
    <source>
        <strain evidence="1">FCG-7</strain>
    </source>
</reference>